<keyword evidence="3" id="KW-1185">Reference proteome</keyword>
<proteinExistence type="predicted"/>
<evidence type="ECO:0000313" key="3">
    <source>
        <dbReference type="Proteomes" id="UP000284842"/>
    </source>
</evidence>
<comment type="caution">
    <text evidence="2">The sequence shown here is derived from an EMBL/GenBank/DDBJ whole genome shotgun (WGS) entry which is preliminary data.</text>
</comment>
<dbReference type="AlphaFoldDB" id="A0A409WEC3"/>
<name>A0A409WEC3_9AGAR</name>
<dbReference type="Proteomes" id="UP000284842">
    <property type="component" value="Unassembled WGS sequence"/>
</dbReference>
<reference evidence="2 3" key="1">
    <citation type="journal article" date="2018" name="Evol. Lett.">
        <title>Horizontal gene cluster transfer increased hallucinogenic mushroom diversity.</title>
        <authorList>
            <person name="Reynolds H.T."/>
            <person name="Vijayakumar V."/>
            <person name="Gluck-Thaler E."/>
            <person name="Korotkin H.B."/>
            <person name="Matheny P.B."/>
            <person name="Slot J.C."/>
        </authorList>
    </citation>
    <scope>NUCLEOTIDE SEQUENCE [LARGE SCALE GENOMIC DNA]</scope>
    <source>
        <strain evidence="2 3">2629</strain>
    </source>
</reference>
<organism evidence="2 3">
    <name type="scientific">Panaeolus cyanescens</name>
    <dbReference type="NCBI Taxonomy" id="181874"/>
    <lineage>
        <taxon>Eukaryota</taxon>
        <taxon>Fungi</taxon>
        <taxon>Dikarya</taxon>
        <taxon>Basidiomycota</taxon>
        <taxon>Agaricomycotina</taxon>
        <taxon>Agaricomycetes</taxon>
        <taxon>Agaricomycetidae</taxon>
        <taxon>Agaricales</taxon>
        <taxon>Agaricineae</taxon>
        <taxon>Galeropsidaceae</taxon>
        <taxon>Panaeolus</taxon>
    </lineage>
</organism>
<dbReference type="OrthoDB" id="3271097at2759"/>
<feature type="region of interest" description="Disordered" evidence="1">
    <location>
        <begin position="201"/>
        <end position="338"/>
    </location>
</feature>
<evidence type="ECO:0000256" key="1">
    <source>
        <dbReference type="SAM" id="MobiDB-lite"/>
    </source>
</evidence>
<dbReference type="InParanoid" id="A0A409WEC3"/>
<sequence length="338" mass="36098">MAKTASKSKSKTSSKTAKAKHNAENVAPANRARTSRQPFAPIDTNVAAAPMLDAAAYAALEDRIAALSAQVAERDAQLIRLNNTQAANPATSASIPRPLQRPYGNLQNAMGLSTNDKMYNSCRAAVRETVKQKYDAFKDDWRHQDVEFIQSVRTLAEHRQPYLRMYTALWATFEIMKTVLKNGRQYKRLLEKVDDVAEGKVKRARGGVRSKGASGTSGTGDGDEGQERDSGDGNGTKSSDVADATSSDTDDSASGSSSDDSDSNADSASESSSEDSSDEDDDEEEEEAGGSGNANEDREEAGGSGNDSADDEDGWDGKRKRKAADKAAAKGAKRAKRA</sequence>
<feature type="compositionally biased region" description="Acidic residues" evidence="1">
    <location>
        <begin position="272"/>
        <end position="288"/>
    </location>
</feature>
<feature type="compositionally biased region" description="Low complexity" evidence="1">
    <location>
        <begin position="238"/>
        <end position="271"/>
    </location>
</feature>
<evidence type="ECO:0000313" key="2">
    <source>
        <dbReference type="EMBL" id="PPQ76811.1"/>
    </source>
</evidence>
<accession>A0A409WEC3</accession>
<dbReference type="EMBL" id="NHTK01005530">
    <property type="protein sequence ID" value="PPQ76811.1"/>
    <property type="molecule type" value="Genomic_DNA"/>
</dbReference>
<feature type="compositionally biased region" description="Basic residues" evidence="1">
    <location>
        <begin position="1"/>
        <end position="20"/>
    </location>
</feature>
<gene>
    <name evidence="2" type="ORF">CVT24_011654</name>
</gene>
<protein>
    <submittedName>
        <fullName evidence="2">Uncharacterized protein</fullName>
    </submittedName>
</protein>
<dbReference type="STRING" id="181874.A0A409WEC3"/>
<feature type="region of interest" description="Disordered" evidence="1">
    <location>
        <begin position="1"/>
        <end position="38"/>
    </location>
</feature>